<proteinExistence type="predicted"/>
<dbReference type="Pfam" id="PF00932">
    <property type="entry name" value="LTD"/>
    <property type="match status" value="3"/>
</dbReference>
<feature type="signal peptide" evidence="1">
    <location>
        <begin position="1"/>
        <end position="20"/>
    </location>
</feature>
<organism evidence="3 4">
    <name type="scientific">Luteolibacter luteus</name>
    <dbReference type="NCBI Taxonomy" id="2728835"/>
    <lineage>
        <taxon>Bacteria</taxon>
        <taxon>Pseudomonadati</taxon>
        <taxon>Verrucomicrobiota</taxon>
        <taxon>Verrucomicrobiia</taxon>
        <taxon>Verrucomicrobiales</taxon>
        <taxon>Verrucomicrobiaceae</taxon>
        <taxon>Luteolibacter</taxon>
    </lineage>
</organism>
<feature type="domain" description="LTD" evidence="2">
    <location>
        <begin position="15"/>
        <end position="133"/>
    </location>
</feature>
<dbReference type="PROSITE" id="PS51841">
    <property type="entry name" value="LTD"/>
    <property type="match status" value="3"/>
</dbReference>
<feature type="domain" description="LTD" evidence="2">
    <location>
        <begin position="1316"/>
        <end position="1433"/>
    </location>
</feature>
<dbReference type="Pfam" id="PF08757">
    <property type="entry name" value="CotH"/>
    <property type="match status" value="1"/>
</dbReference>
<dbReference type="RefSeq" id="WP_169452991.1">
    <property type="nucleotide sequence ID" value="NZ_CP051774.1"/>
</dbReference>
<evidence type="ECO:0000313" key="4">
    <source>
        <dbReference type="Proteomes" id="UP000501812"/>
    </source>
</evidence>
<keyword evidence="4" id="KW-1185">Reference proteome</keyword>
<accession>A0A858REN4</accession>
<dbReference type="Pfam" id="PF13290">
    <property type="entry name" value="CHB_HEX_C_1"/>
    <property type="match status" value="2"/>
</dbReference>
<evidence type="ECO:0000256" key="1">
    <source>
        <dbReference type="SAM" id="SignalP"/>
    </source>
</evidence>
<dbReference type="KEGG" id="luo:HHL09_02900"/>
<feature type="domain" description="LTD" evidence="2">
    <location>
        <begin position="1153"/>
        <end position="1313"/>
    </location>
</feature>
<sequence length="1615" mass="172008">MRSFLAALCLVPALSQPVLADPVISEFCASNQNGIRDEDGDRPDWIEIYNPDAVTADLTNWYLTDNLAEKTKWRFPAASIPPGGYLVVFASGKNKRVPGQPLHTGFSLSADGEYLGLIRPNGNTVASHFSPEYPGQFADISYGTPSNTSETVLVAETAAAQWIVPTSASNPAITWKNVGFNPAGWNSATLGIGYDRDSGGVNYVTQIGGGGDTDSAMTTANNPSCYIRVPFNVPSGTTTTSLKLQMKYDDGFAVWLNGQPLLSGGTQVRRNALTPLAWNSAATQAHVDSSAEVFEDFDVTESLGLLTSGQNVLAIHGFNRQANTTDFFIRPQLIAETTIAGPAPAPGYFATPTPGARNAGTNGLVIPQEVVFSKTSGTFSSTSFNLTLSGAISGQEIRYTLDGSMPTASSTLYSGAINISNSALVRARIHAPATGALGFVGGAQYEKLGASLASYSAGQPFKSALPIVVLNNRGLGEVPDNNEDQSARIQIYDRDASGYASLSPSAVPVLSMSANVKLRGRSSSGFPKKSYGIELLDESNAGKSVEVLGMPAGEDWALIGGWDFDRAFMRNAWIYEVSRQAGRWAPRTRLVEVFFNQNTDGLNYTSADYRGVYILCENIRRSPDRVDVANIDPSDVTLPRVSGGYIFKVDAGESDEFIWRTSRNLPTPGTGGDGLVIHRPKRADLPTQQSSYLVNYFQDFEDKLFTEASSSFSTRSYRNYIDSAAWADHNLFCMLAKNVDALRLSAYFHKDRGAPMAAGPLWDFDRSGNSTDSRDDSPTTWTGTGDATNYFQFSWWQQLFQDVEFRQLYVDRWQAMRRGTLSNANVGSILDGYLAEFKPADGDNPAKRDYLRWYGSSTSNDISNERSILKNWLISRSAWIDQQFVSAPTIVRASGPVAAGDTTTITAPSGTTVYYTTDGTDPRAEGGSPSASAIAYNGTPVSLPATMKVIARAWKSGSFAVPATNWSGPVESLYLVNETYAAAGDLRISAICYNPLAPDADEASALPAAVAGDFEWIELKNVGSGAVNLQGVSLGEGAPVAKVVMPAFTLAPGARGVIVKDRAAFGRRYGSAAAARIIAEWPGDGSLDNAGEAVHVYDRGAGVIAEFSYDDEDDWPERADGDGSALEYTGSGSLTADYENPLNWKASDAVHGSPGVDTVPALATVKVNEILSNTVAPQLDTIELFNTGGSPVNIGGWYLGNVAAASGADDYRMYRIPNGTVIPAGEFLVFSEQDFNPNGEWNPSPGTPGAGEFSLDGSRGGKLWLVSADAATGKLHNFEQAMEWTPVLPGVSYGSYPDGASGLAPLSSYTPAASNTVPRVGPVQVSEIHYFPAAATPEFVEISNTGSASQSMAGWTLRGDVDFDFPAGFTLAPAEAVVVVSFDPVLLPSQATAFRTQYSVPAMVRLVGPWSPGDFLRDAGGEVRLRRLVPPPADEPNFVGLMVEDEVLYSAQAPWPTTAAGTGSSIRRLGVRKQGSDPSAWVAGLVSPGTGVNGYAAWSLAAFGEAGAGGREGDADGDGLSNFVEYLLGSDPSSFSSLASSIDPNGGNPRFVLNYSVRKDRDDGMLGAYQASDLQAWLPAANDELIQDGATTQARRAWLPLGDRGFLRLEASEAP</sequence>
<dbReference type="InterPro" id="IPR036415">
    <property type="entry name" value="Lamin_tail_dom_sf"/>
</dbReference>
<feature type="chain" id="PRO_5033030454" description="LTD domain-containing protein" evidence="1">
    <location>
        <begin position="21"/>
        <end position="1615"/>
    </location>
</feature>
<dbReference type="InterPro" id="IPR014867">
    <property type="entry name" value="Spore_coat_CotH_CotH2/3/7"/>
</dbReference>
<keyword evidence="1" id="KW-0732">Signal</keyword>
<dbReference type="InterPro" id="IPR001322">
    <property type="entry name" value="Lamin_tail_dom"/>
</dbReference>
<dbReference type="Gene3D" id="2.60.120.260">
    <property type="entry name" value="Galactose-binding domain-like"/>
    <property type="match status" value="1"/>
</dbReference>
<evidence type="ECO:0000259" key="2">
    <source>
        <dbReference type="PROSITE" id="PS51841"/>
    </source>
</evidence>
<dbReference type="SUPFAM" id="SSF74853">
    <property type="entry name" value="Lamin A/C globular tail domain"/>
    <property type="match status" value="3"/>
</dbReference>
<protein>
    <recommendedName>
        <fullName evidence="2">LTD domain-containing protein</fullName>
    </recommendedName>
</protein>
<dbReference type="Proteomes" id="UP000501812">
    <property type="component" value="Chromosome"/>
</dbReference>
<evidence type="ECO:0000313" key="3">
    <source>
        <dbReference type="EMBL" id="QJE94770.1"/>
    </source>
</evidence>
<name>A0A858REN4_9BACT</name>
<dbReference type="InterPro" id="IPR059177">
    <property type="entry name" value="GH29D-like_dom"/>
</dbReference>
<gene>
    <name evidence="3" type="ORF">HHL09_02900</name>
</gene>
<reference evidence="3 4" key="1">
    <citation type="submission" date="2020-04" db="EMBL/GenBank/DDBJ databases">
        <title>Luteolibacter sp. G-1-1-1 isolated from soil.</title>
        <authorList>
            <person name="Dahal R.H."/>
        </authorList>
    </citation>
    <scope>NUCLEOTIDE SEQUENCE [LARGE SCALE GENOMIC DNA]</scope>
    <source>
        <strain evidence="3 4">G-1-1-1</strain>
    </source>
</reference>
<dbReference type="Gene3D" id="2.60.40.1260">
    <property type="entry name" value="Lamin Tail domain"/>
    <property type="match status" value="3"/>
</dbReference>
<dbReference type="EMBL" id="CP051774">
    <property type="protein sequence ID" value="QJE94770.1"/>
    <property type="molecule type" value="Genomic_DNA"/>
</dbReference>